<dbReference type="GO" id="GO:0004888">
    <property type="term" value="F:transmembrane signaling receptor activity"/>
    <property type="evidence" value="ECO:0007669"/>
    <property type="project" value="TreeGrafter"/>
</dbReference>
<keyword evidence="7" id="KW-1185">Reference proteome</keyword>
<dbReference type="InterPro" id="IPR050488">
    <property type="entry name" value="Ig_Fc_receptor"/>
</dbReference>
<dbReference type="GO" id="GO:0009897">
    <property type="term" value="C:external side of plasma membrane"/>
    <property type="evidence" value="ECO:0007669"/>
    <property type="project" value="TreeGrafter"/>
</dbReference>
<dbReference type="GeneID" id="121397653"/>
<keyword evidence="4" id="KW-0472">Membrane</keyword>
<dbReference type="InterPro" id="IPR007110">
    <property type="entry name" value="Ig-like_dom"/>
</dbReference>
<dbReference type="SUPFAM" id="SSF48726">
    <property type="entry name" value="Immunoglobulin"/>
    <property type="match status" value="1"/>
</dbReference>
<dbReference type="GO" id="GO:0006955">
    <property type="term" value="P:immune response"/>
    <property type="evidence" value="ECO:0007669"/>
    <property type="project" value="TreeGrafter"/>
</dbReference>
<keyword evidence="2" id="KW-1015">Disulfide bond</keyword>
<feature type="signal peptide" evidence="5">
    <location>
        <begin position="1"/>
        <end position="19"/>
    </location>
</feature>
<evidence type="ECO:0000256" key="1">
    <source>
        <dbReference type="ARBA" id="ARBA00022729"/>
    </source>
</evidence>
<sequence>MAALVLMSLLFIIMDTAETISNPQIKVRPAIVVKGKSMTVTCEAEPRRATTELQFAFYRNGHNVQGFSSSNQYGVPSAQLEHSGSYICEVQTQSGRRRKRSNVINIQIQDDHLEEDIMMDSEQYETSKGENQSQTLENTLRLVLSAVIFIIILCIIFYHKRTMDIGIITDPQAPLQTKPIGPLPLPPTLHQHFASAAPQNPHNLAPRP</sequence>
<organism evidence="7 8">
    <name type="scientific">Xenopus laevis</name>
    <name type="common">African clawed frog</name>
    <dbReference type="NCBI Taxonomy" id="8355"/>
    <lineage>
        <taxon>Eukaryota</taxon>
        <taxon>Metazoa</taxon>
        <taxon>Chordata</taxon>
        <taxon>Craniata</taxon>
        <taxon>Vertebrata</taxon>
        <taxon>Euteleostomi</taxon>
        <taxon>Amphibia</taxon>
        <taxon>Batrachia</taxon>
        <taxon>Anura</taxon>
        <taxon>Pipoidea</taxon>
        <taxon>Pipidae</taxon>
        <taxon>Xenopodinae</taxon>
        <taxon>Xenopus</taxon>
        <taxon>Xenopus</taxon>
    </lineage>
</organism>
<feature type="transmembrane region" description="Helical" evidence="4">
    <location>
        <begin position="140"/>
        <end position="158"/>
    </location>
</feature>
<feature type="region of interest" description="Disordered" evidence="3">
    <location>
        <begin position="187"/>
        <end position="208"/>
    </location>
</feature>
<dbReference type="InterPro" id="IPR036179">
    <property type="entry name" value="Ig-like_dom_sf"/>
</dbReference>
<dbReference type="GO" id="GO:0007166">
    <property type="term" value="P:cell surface receptor signaling pathway"/>
    <property type="evidence" value="ECO:0007669"/>
    <property type="project" value="TreeGrafter"/>
</dbReference>
<dbReference type="PANTHER" id="PTHR11481:SF64">
    <property type="entry name" value="FC RECEPTOR-LIKE PROTEIN 4"/>
    <property type="match status" value="1"/>
</dbReference>
<accession>A0A8J1LN83</accession>
<dbReference type="InterPro" id="IPR013783">
    <property type="entry name" value="Ig-like_fold"/>
</dbReference>
<dbReference type="Proteomes" id="UP000186698">
    <property type="component" value="Chromosome 8S"/>
</dbReference>
<dbReference type="OrthoDB" id="8941709at2759"/>
<protein>
    <submittedName>
        <fullName evidence="8">Uncharacterized protein LOC121397653</fullName>
    </submittedName>
</protein>
<proteinExistence type="predicted"/>
<evidence type="ECO:0000313" key="7">
    <source>
        <dbReference type="Proteomes" id="UP000186698"/>
    </source>
</evidence>
<dbReference type="Pfam" id="PF13895">
    <property type="entry name" value="Ig_2"/>
    <property type="match status" value="1"/>
</dbReference>
<evidence type="ECO:0000256" key="3">
    <source>
        <dbReference type="SAM" id="MobiDB-lite"/>
    </source>
</evidence>
<dbReference type="PROSITE" id="PS50835">
    <property type="entry name" value="IG_LIKE"/>
    <property type="match status" value="1"/>
</dbReference>
<evidence type="ECO:0000256" key="5">
    <source>
        <dbReference type="SAM" id="SignalP"/>
    </source>
</evidence>
<evidence type="ECO:0000256" key="2">
    <source>
        <dbReference type="ARBA" id="ARBA00023157"/>
    </source>
</evidence>
<dbReference type="Gene3D" id="2.60.40.10">
    <property type="entry name" value="Immunoglobulins"/>
    <property type="match status" value="1"/>
</dbReference>
<dbReference type="AlphaFoldDB" id="A0A8J1LN83"/>
<dbReference type="KEGG" id="xla:121397653"/>
<evidence type="ECO:0000259" key="6">
    <source>
        <dbReference type="PROSITE" id="PS50835"/>
    </source>
</evidence>
<gene>
    <name evidence="8" type="primary">LOC121397653</name>
</gene>
<feature type="domain" description="Ig-like" evidence="6">
    <location>
        <begin position="23"/>
        <end position="105"/>
    </location>
</feature>
<keyword evidence="4" id="KW-0812">Transmembrane</keyword>
<name>A0A8J1LN83_XENLA</name>
<evidence type="ECO:0000313" key="8">
    <source>
        <dbReference type="RefSeq" id="XP_041430646.1"/>
    </source>
</evidence>
<feature type="chain" id="PRO_5035295221" evidence="5">
    <location>
        <begin position="20"/>
        <end position="208"/>
    </location>
</feature>
<evidence type="ECO:0000256" key="4">
    <source>
        <dbReference type="SAM" id="Phobius"/>
    </source>
</evidence>
<dbReference type="RefSeq" id="XP_041430646.1">
    <property type="nucleotide sequence ID" value="XM_041574712.1"/>
</dbReference>
<keyword evidence="1 5" id="KW-0732">Signal</keyword>
<dbReference type="PANTHER" id="PTHR11481">
    <property type="entry name" value="IMMUNOGLOBULIN FC RECEPTOR"/>
    <property type="match status" value="1"/>
</dbReference>
<reference evidence="8" key="1">
    <citation type="submission" date="2025-08" db="UniProtKB">
        <authorList>
            <consortium name="RefSeq"/>
        </authorList>
    </citation>
    <scope>IDENTIFICATION</scope>
    <source>
        <strain evidence="8">J_2021</strain>
        <tissue evidence="8">Erythrocytes</tissue>
    </source>
</reference>
<keyword evidence="4" id="KW-1133">Transmembrane helix</keyword>